<dbReference type="AlphaFoldDB" id="A0A9P6E2S6"/>
<feature type="chain" id="PRO_5040156741" evidence="1">
    <location>
        <begin position="25"/>
        <end position="106"/>
    </location>
</feature>
<organism evidence="2 3">
    <name type="scientific">Hydnum rufescens UP504</name>
    <dbReference type="NCBI Taxonomy" id="1448309"/>
    <lineage>
        <taxon>Eukaryota</taxon>
        <taxon>Fungi</taxon>
        <taxon>Dikarya</taxon>
        <taxon>Basidiomycota</taxon>
        <taxon>Agaricomycotina</taxon>
        <taxon>Agaricomycetes</taxon>
        <taxon>Cantharellales</taxon>
        <taxon>Hydnaceae</taxon>
        <taxon>Hydnum</taxon>
    </lineage>
</organism>
<dbReference type="Proteomes" id="UP000886523">
    <property type="component" value="Unassembled WGS sequence"/>
</dbReference>
<feature type="signal peptide" evidence="1">
    <location>
        <begin position="1"/>
        <end position="24"/>
    </location>
</feature>
<keyword evidence="1" id="KW-0732">Signal</keyword>
<protein>
    <submittedName>
        <fullName evidence="2">Uncharacterized protein</fullName>
    </submittedName>
</protein>
<name>A0A9P6E2S6_9AGAM</name>
<comment type="caution">
    <text evidence="2">The sequence shown here is derived from an EMBL/GenBank/DDBJ whole genome shotgun (WGS) entry which is preliminary data.</text>
</comment>
<evidence type="ECO:0000313" key="2">
    <source>
        <dbReference type="EMBL" id="KAF9521110.1"/>
    </source>
</evidence>
<keyword evidence="3" id="KW-1185">Reference proteome</keyword>
<dbReference type="OrthoDB" id="2568950at2759"/>
<gene>
    <name evidence="2" type="ORF">BS47DRAFT_1335208</name>
</gene>
<evidence type="ECO:0000313" key="3">
    <source>
        <dbReference type="Proteomes" id="UP000886523"/>
    </source>
</evidence>
<accession>A0A9P6E2S6</accession>
<dbReference type="EMBL" id="MU128909">
    <property type="protein sequence ID" value="KAF9521110.1"/>
    <property type="molecule type" value="Genomic_DNA"/>
</dbReference>
<sequence length="106" mass="11587">MLRHALSCAFLAMLALMAPAPTAAYDFRQLIEFSPSKYASGDAFCEAWLNACRTYKPKDPNLFYVDSLCRPGDYQGSHTNTEALASCVFEKSVAVGVAEELGVEII</sequence>
<proteinExistence type="predicted"/>
<evidence type="ECO:0000256" key="1">
    <source>
        <dbReference type="SAM" id="SignalP"/>
    </source>
</evidence>
<reference evidence="2" key="1">
    <citation type="journal article" date="2020" name="Nat. Commun.">
        <title>Large-scale genome sequencing of mycorrhizal fungi provides insights into the early evolution of symbiotic traits.</title>
        <authorList>
            <person name="Miyauchi S."/>
            <person name="Kiss E."/>
            <person name="Kuo A."/>
            <person name="Drula E."/>
            <person name="Kohler A."/>
            <person name="Sanchez-Garcia M."/>
            <person name="Morin E."/>
            <person name="Andreopoulos B."/>
            <person name="Barry K.W."/>
            <person name="Bonito G."/>
            <person name="Buee M."/>
            <person name="Carver A."/>
            <person name="Chen C."/>
            <person name="Cichocki N."/>
            <person name="Clum A."/>
            <person name="Culley D."/>
            <person name="Crous P.W."/>
            <person name="Fauchery L."/>
            <person name="Girlanda M."/>
            <person name="Hayes R.D."/>
            <person name="Keri Z."/>
            <person name="LaButti K."/>
            <person name="Lipzen A."/>
            <person name="Lombard V."/>
            <person name="Magnuson J."/>
            <person name="Maillard F."/>
            <person name="Murat C."/>
            <person name="Nolan M."/>
            <person name="Ohm R.A."/>
            <person name="Pangilinan J."/>
            <person name="Pereira M.F."/>
            <person name="Perotto S."/>
            <person name="Peter M."/>
            <person name="Pfister S."/>
            <person name="Riley R."/>
            <person name="Sitrit Y."/>
            <person name="Stielow J.B."/>
            <person name="Szollosi G."/>
            <person name="Zifcakova L."/>
            <person name="Stursova M."/>
            <person name="Spatafora J.W."/>
            <person name="Tedersoo L."/>
            <person name="Vaario L.M."/>
            <person name="Yamada A."/>
            <person name="Yan M."/>
            <person name="Wang P."/>
            <person name="Xu J."/>
            <person name="Bruns T."/>
            <person name="Baldrian P."/>
            <person name="Vilgalys R."/>
            <person name="Dunand C."/>
            <person name="Henrissat B."/>
            <person name="Grigoriev I.V."/>
            <person name="Hibbett D."/>
            <person name="Nagy L.G."/>
            <person name="Martin F.M."/>
        </authorList>
    </citation>
    <scope>NUCLEOTIDE SEQUENCE</scope>
    <source>
        <strain evidence="2">UP504</strain>
    </source>
</reference>